<dbReference type="Gene3D" id="1.20.1600.10">
    <property type="entry name" value="Outer membrane efflux proteins (OEP)"/>
    <property type="match status" value="1"/>
</dbReference>
<gene>
    <name evidence="2" type="ORF">GBG19_12235</name>
</gene>
<comment type="caution">
    <text evidence="2">The sequence shown here is derived from an EMBL/GenBank/DDBJ whole genome shotgun (WGS) entry which is preliminary data.</text>
</comment>
<dbReference type="SUPFAM" id="SSF56954">
    <property type="entry name" value="Outer membrane efflux proteins (OEP)"/>
    <property type="match status" value="1"/>
</dbReference>
<dbReference type="EMBL" id="WFKK01000041">
    <property type="protein sequence ID" value="KAB7886491.1"/>
    <property type="molecule type" value="Genomic_DNA"/>
</dbReference>
<keyword evidence="1" id="KW-0732">Signal</keyword>
<accession>A0A6L4WQ51</accession>
<protein>
    <recommendedName>
        <fullName evidence="4">TolC family protein</fullName>
    </recommendedName>
</protein>
<feature type="signal peptide" evidence="1">
    <location>
        <begin position="1"/>
        <end position="16"/>
    </location>
</feature>
<evidence type="ECO:0000313" key="3">
    <source>
        <dbReference type="Proteomes" id="UP000472839"/>
    </source>
</evidence>
<reference evidence="2 3" key="1">
    <citation type="submission" date="2019-10" db="EMBL/GenBank/DDBJ databases">
        <title>Poseidonibacter ostreae sp. nov., isolated from the gut of the Ostrea denselamellosa.</title>
        <authorList>
            <person name="Choi A."/>
        </authorList>
    </citation>
    <scope>NUCLEOTIDE SEQUENCE [LARGE SCALE GENOMIC DNA]</scope>
    <source>
        <strain evidence="2 3">SJOD-M-33</strain>
    </source>
</reference>
<evidence type="ECO:0000256" key="1">
    <source>
        <dbReference type="SAM" id="SignalP"/>
    </source>
</evidence>
<proteinExistence type="predicted"/>
<organism evidence="2 3">
    <name type="scientific">Poseidonibacter ostreae</name>
    <dbReference type="NCBI Taxonomy" id="2654171"/>
    <lineage>
        <taxon>Bacteria</taxon>
        <taxon>Pseudomonadati</taxon>
        <taxon>Campylobacterota</taxon>
        <taxon>Epsilonproteobacteria</taxon>
        <taxon>Campylobacterales</taxon>
        <taxon>Arcobacteraceae</taxon>
        <taxon>Poseidonibacter</taxon>
    </lineage>
</organism>
<sequence>MKLLLSLLLCSSIIFAQTKEFTLKEAINIALQNNHQSKISKVALEIAKVQYNQALSANYPAINAMVVGQRLKEDVVYQQRGKFTLPDSLAYGLAAINGGTPIFTLDADMDTTAYGRDTVKGSLNLL</sequence>
<evidence type="ECO:0000313" key="2">
    <source>
        <dbReference type="EMBL" id="KAB7886491.1"/>
    </source>
</evidence>
<feature type="chain" id="PRO_5026864247" description="TolC family protein" evidence="1">
    <location>
        <begin position="17"/>
        <end position="126"/>
    </location>
</feature>
<dbReference type="Proteomes" id="UP000472839">
    <property type="component" value="Unassembled WGS sequence"/>
</dbReference>
<dbReference type="AlphaFoldDB" id="A0A6L4WQ51"/>
<evidence type="ECO:0008006" key="4">
    <source>
        <dbReference type="Google" id="ProtNLM"/>
    </source>
</evidence>
<feature type="non-terminal residue" evidence="2">
    <location>
        <position position="126"/>
    </location>
</feature>
<name>A0A6L4WQ51_9BACT</name>